<reference evidence="4" key="1">
    <citation type="journal article" date="2009" name="Chem. Biol.">
        <title>Thiopeptide biosynthesis featuring ribosomally synthesized precursor peptides and conserved posttranslational modifications.</title>
        <authorList>
            <person name="Liao R."/>
            <person name="Duan L."/>
            <person name="Lei C."/>
            <person name="Pan H."/>
            <person name="Ding Y."/>
            <person name="Zhang Q."/>
            <person name="Chen D."/>
            <person name="Shen B."/>
            <person name="Yu Y."/>
            <person name="Liu W."/>
        </authorList>
    </citation>
    <scope>NUCLEOTIDE SEQUENCE</scope>
    <source>
        <strain evidence="4">ATCC 31255</strain>
    </source>
</reference>
<dbReference type="InterPro" id="IPR036396">
    <property type="entry name" value="Cyt_P450_sf"/>
</dbReference>
<dbReference type="SMR" id="C0JRZ5"/>
<evidence type="ECO:0000313" key="5">
    <source>
        <dbReference type="EMBL" id="BAU84764.1"/>
    </source>
</evidence>
<evidence type="ECO:0000313" key="3">
    <source>
        <dbReference type="EMBL" id="ACN52299.1"/>
    </source>
</evidence>
<evidence type="ECO:0000313" key="4">
    <source>
        <dbReference type="EMBL" id="ACN80678.1"/>
    </source>
</evidence>
<comment type="similarity">
    <text evidence="1">Belongs to the cytochrome P450 family.</text>
</comment>
<dbReference type="GO" id="GO:0020037">
    <property type="term" value="F:heme binding"/>
    <property type="evidence" value="ECO:0007669"/>
    <property type="project" value="InterPro"/>
</dbReference>
<dbReference type="GO" id="GO:0004497">
    <property type="term" value="F:monooxygenase activity"/>
    <property type="evidence" value="ECO:0007669"/>
    <property type="project" value="InterPro"/>
</dbReference>
<dbReference type="Gene3D" id="1.10.630.10">
    <property type="entry name" value="Cytochrome P450"/>
    <property type="match status" value="1"/>
</dbReference>
<dbReference type="Proteomes" id="UP000217676">
    <property type="component" value="Chromosome"/>
</dbReference>
<keyword evidence="6" id="KW-1185">Reference proteome</keyword>
<dbReference type="SUPFAM" id="SSF48264">
    <property type="entry name" value="Cytochrome P450"/>
    <property type="match status" value="1"/>
</dbReference>
<dbReference type="RefSeq" id="WP_359876279.1">
    <property type="nucleotide sequence ID" value="NZ_JBEYHT010000018.1"/>
</dbReference>
<reference evidence="5 6" key="3">
    <citation type="journal article" date="2016" name="Genome Announc.">
        <title>Complete Genome Sequence of Thiostrepton-Producing Streptomyces laurentii ATCC 31255.</title>
        <authorList>
            <person name="Doi K."/>
            <person name="Fujino Y."/>
            <person name="Nagayoshi Y."/>
            <person name="Ohshima T."/>
            <person name="Ogata S."/>
        </authorList>
    </citation>
    <scope>NUCLEOTIDE SEQUENCE [LARGE SCALE GENOMIC DNA]</scope>
    <source>
        <strain evidence="5 6">ATCC 31255</strain>
    </source>
</reference>
<protein>
    <submittedName>
        <fullName evidence="3 5">TsrI</fullName>
    </submittedName>
    <submittedName>
        <fullName evidence="4">TsrP</fullName>
    </submittedName>
</protein>
<proteinExistence type="inferred from homology"/>
<accession>C0JRZ5</accession>
<sequence length="474" mass="51148">MSHTRSPETTTPAPATPVTADDGLTALPHGMGWVVGSRALAVRLLGDQRLGVLEPRPVMEHLATKVDPGLRPLIDEISSFAERVMLQTGHDRHQELRRAFGGFFDADAVEARAPRLRQAAEEIVRPFAAAGGGEFMTAVAFPYAVRTGARLIGFTDAEYRLLHKLSQQVALVAYAARVEDPAEAVRAGHAALVRVREILADARAVAPRDSVLGAWHAGEIGLPDADVEANAVMLVQASLETVAGMLGNTAVRVLDTPGALADPVLLEERIDAALRAEPPLKTLERVVREPFRLAGREFRAGQVVSVRVADANRLDDAPVAGRALFSFGWGAYRCLGARLARHQARELFQALHRAAPDATYADAGAAVERVRHIRFDMPRRLPVRCAPPVAEAAPPPSGVLPDAHTEVPTEVPTDVLTDVLTEALEEDDVDRPLTSLEREVTYVVLTENGVTVPEDLRGPTTIREWVTWAASARG</sequence>
<dbReference type="KEGG" id="slau:SLA_3862"/>
<dbReference type="EMBL" id="AP017424">
    <property type="protein sequence ID" value="BAU84764.1"/>
    <property type="molecule type" value="Genomic_DNA"/>
</dbReference>
<organism evidence="4">
    <name type="scientific">Streptomyces laurentii</name>
    <dbReference type="NCBI Taxonomy" id="39478"/>
    <lineage>
        <taxon>Bacteria</taxon>
        <taxon>Bacillati</taxon>
        <taxon>Actinomycetota</taxon>
        <taxon>Actinomycetes</taxon>
        <taxon>Kitasatosporales</taxon>
        <taxon>Streptomycetaceae</taxon>
        <taxon>Streptomyces</taxon>
    </lineage>
</organism>
<dbReference type="AlphaFoldDB" id="C0JRZ5"/>
<evidence type="ECO:0000313" key="6">
    <source>
        <dbReference type="Proteomes" id="UP000217676"/>
    </source>
</evidence>
<evidence type="ECO:0000256" key="2">
    <source>
        <dbReference type="SAM" id="MobiDB-lite"/>
    </source>
</evidence>
<name>C0JRZ5_STRLU</name>
<dbReference type="PANTHER" id="PTHR46696">
    <property type="entry name" value="P450, PUTATIVE (EUROFUNG)-RELATED"/>
    <property type="match status" value="1"/>
</dbReference>
<gene>
    <name evidence="4" type="primary">tsrP</name>
    <name evidence="5" type="ORF">SLA_3862</name>
</gene>
<dbReference type="EMBL" id="FJ436358">
    <property type="protein sequence ID" value="ACN80678.1"/>
    <property type="molecule type" value="Genomic_DNA"/>
</dbReference>
<dbReference type="GO" id="GO:0005506">
    <property type="term" value="F:iron ion binding"/>
    <property type="evidence" value="ECO:0007669"/>
    <property type="project" value="InterPro"/>
</dbReference>
<dbReference type="EMBL" id="FJ652572">
    <property type="protein sequence ID" value="ACN52299.1"/>
    <property type="molecule type" value="Genomic_DNA"/>
</dbReference>
<evidence type="ECO:0000256" key="1">
    <source>
        <dbReference type="ARBA" id="ARBA00010617"/>
    </source>
</evidence>
<dbReference type="PANTHER" id="PTHR46696:SF1">
    <property type="entry name" value="CYTOCHROME P450 YJIB-RELATED"/>
    <property type="match status" value="1"/>
</dbReference>
<feature type="compositionally biased region" description="Low complexity" evidence="2">
    <location>
        <begin position="9"/>
        <end position="20"/>
    </location>
</feature>
<dbReference type="GO" id="GO:0016705">
    <property type="term" value="F:oxidoreductase activity, acting on paired donors, with incorporation or reduction of molecular oxygen"/>
    <property type="evidence" value="ECO:0007669"/>
    <property type="project" value="InterPro"/>
</dbReference>
<feature type="region of interest" description="Disordered" evidence="2">
    <location>
        <begin position="1"/>
        <end position="20"/>
    </location>
</feature>
<reference evidence="3" key="2">
    <citation type="journal article" date="2009" name="J. Am. Chem. Soc.">
        <title>Thiostrepton biosynthesis: prototype for a new family of bacteriocins.</title>
        <authorList>
            <person name="Kelly W.L."/>
            <person name="Pan L."/>
            <person name="Li C."/>
        </authorList>
    </citation>
    <scope>NUCLEOTIDE SEQUENCE</scope>
    <source>
        <strain evidence="3">ATCC 31255</strain>
    </source>
</reference>